<proteinExistence type="predicted"/>
<feature type="domain" description="Exonuclease" evidence="5">
    <location>
        <begin position="2"/>
        <end position="193"/>
    </location>
</feature>
<feature type="compositionally biased region" description="Gly residues" evidence="4">
    <location>
        <begin position="223"/>
        <end position="232"/>
    </location>
</feature>
<dbReference type="InterPro" id="IPR013520">
    <property type="entry name" value="Ribonucl_H"/>
</dbReference>
<dbReference type="EMBL" id="MN739407">
    <property type="protein sequence ID" value="QHT03189.1"/>
    <property type="molecule type" value="Genomic_DNA"/>
</dbReference>
<dbReference type="AlphaFoldDB" id="A0A6C0CHR3"/>
<evidence type="ECO:0000256" key="4">
    <source>
        <dbReference type="SAM" id="MobiDB-lite"/>
    </source>
</evidence>
<reference evidence="6" key="1">
    <citation type="journal article" date="2020" name="Nature">
        <title>Giant virus diversity and host interactions through global metagenomics.</title>
        <authorList>
            <person name="Schulz F."/>
            <person name="Roux S."/>
            <person name="Paez-Espino D."/>
            <person name="Jungbluth S."/>
            <person name="Walsh D.A."/>
            <person name="Denef V.J."/>
            <person name="McMahon K.D."/>
            <person name="Konstantinidis K.T."/>
            <person name="Eloe-Fadrosh E.A."/>
            <person name="Kyrpides N.C."/>
            <person name="Woyke T."/>
        </authorList>
    </citation>
    <scope>NUCLEOTIDE SEQUENCE</scope>
    <source>
        <strain evidence="6">GVMAG-M-3300020728-1</strain>
    </source>
</reference>
<dbReference type="Pfam" id="PF00929">
    <property type="entry name" value="RNase_T"/>
    <property type="match status" value="1"/>
</dbReference>
<keyword evidence="1" id="KW-0540">Nuclease</keyword>
<dbReference type="CDD" id="cd06127">
    <property type="entry name" value="DEDDh"/>
    <property type="match status" value="1"/>
</dbReference>
<evidence type="ECO:0000256" key="3">
    <source>
        <dbReference type="ARBA" id="ARBA00022839"/>
    </source>
</evidence>
<evidence type="ECO:0000313" key="6">
    <source>
        <dbReference type="EMBL" id="QHT03189.1"/>
    </source>
</evidence>
<dbReference type="SMART" id="SM00479">
    <property type="entry name" value="EXOIII"/>
    <property type="match status" value="1"/>
</dbReference>
<dbReference type="Gene3D" id="3.30.420.10">
    <property type="entry name" value="Ribonuclease H-like superfamily/Ribonuclease H"/>
    <property type="match status" value="1"/>
</dbReference>
<dbReference type="InterPro" id="IPR036397">
    <property type="entry name" value="RNaseH_sf"/>
</dbReference>
<protein>
    <recommendedName>
        <fullName evidence="5">Exonuclease domain-containing protein</fullName>
    </recommendedName>
</protein>
<organism evidence="6">
    <name type="scientific">viral metagenome</name>
    <dbReference type="NCBI Taxonomy" id="1070528"/>
    <lineage>
        <taxon>unclassified sequences</taxon>
        <taxon>metagenomes</taxon>
        <taxon>organismal metagenomes</taxon>
    </lineage>
</organism>
<evidence type="ECO:0000259" key="5">
    <source>
        <dbReference type="SMART" id="SM00479"/>
    </source>
</evidence>
<dbReference type="GO" id="GO:0003676">
    <property type="term" value="F:nucleic acid binding"/>
    <property type="evidence" value="ECO:0007669"/>
    <property type="project" value="InterPro"/>
</dbReference>
<sequence length="232" mass="25902">MKILVFDTETTGLPKDYSITAYQSPNNWPHIVSISWAVIDSTTNTVVKSHSYIVRPDKWTIPTEASNIHGITQAQALNFGIPLRDVMEAFNGEQFDVMVAHNMKFDLNVVVNAILWDLGIPFNGFTKRKFCTMEIGKTMCKLPGRYGHKYPKLSELYTHVVGHPPKTDQLHNALFDTLYLCEIVQKSSEIRIQMGLESIVTKNANQAVQRTENAIQSSSNSGNQGGSGSVVR</sequence>
<dbReference type="PANTHER" id="PTHR30231">
    <property type="entry name" value="DNA POLYMERASE III SUBUNIT EPSILON"/>
    <property type="match status" value="1"/>
</dbReference>
<dbReference type="GO" id="GO:0008408">
    <property type="term" value="F:3'-5' exonuclease activity"/>
    <property type="evidence" value="ECO:0007669"/>
    <property type="project" value="TreeGrafter"/>
</dbReference>
<dbReference type="PANTHER" id="PTHR30231:SF4">
    <property type="entry name" value="PROTEIN NEN2"/>
    <property type="match status" value="1"/>
</dbReference>
<feature type="region of interest" description="Disordered" evidence="4">
    <location>
        <begin position="211"/>
        <end position="232"/>
    </location>
</feature>
<dbReference type="SUPFAM" id="SSF53098">
    <property type="entry name" value="Ribonuclease H-like"/>
    <property type="match status" value="1"/>
</dbReference>
<evidence type="ECO:0000256" key="2">
    <source>
        <dbReference type="ARBA" id="ARBA00022801"/>
    </source>
</evidence>
<dbReference type="InterPro" id="IPR012337">
    <property type="entry name" value="RNaseH-like_sf"/>
</dbReference>
<keyword evidence="2" id="KW-0378">Hydrolase</keyword>
<keyword evidence="3" id="KW-0269">Exonuclease</keyword>
<evidence type="ECO:0000256" key="1">
    <source>
        <dbReference type="ARBA" id="ARBA00022722"/>
    </source>
</evidence>
<name>A0A6C0CHR3_9ZZZZ</name>
<accession>A0A6C0CHR3</accession>